<keyword evidence="2" id="KW-1185">Reference proteome</keyword>
<organism evidence="1 2">
    <name type="scientific">Russula earlei</name>
    <dbReference type="NCBI Taxonomy" id="71964"/>
    <lineage>
        <taxon>Eukaryota</taxon>
        <taxon>Fungi</taxon>
        <taxon>Dikarya</taxon>
        <taxon>Basidiomycota</taxon>
        <taxon>Agaricomycotina</taxon>
        <taxon>Agaricomycetes</taxon>
        <taxon>Russulales</taxon>
        <taxon>Russulaceae</taxon>
        <taxon>Russula</taxon>
    </lineage>
</organism>
<feature type="non-terminal residue" evidence="1">
    <location>
        <position position="1"/>
    </location>
</feature>
<gene>
    <name evidence="1" type="ORF">F5148DRAFT_885428</name>
</gene>
<evidence type="ECO:0000313" key="1">
    <source>
        <dbReference type="EMBL" id="KAI9437935.1"/>
    </source>
</evidence>
<reference evidence="1" key="1">
    <citation type="submission" date="2021-03" db="EMBL/GenBank/DDBJ databases">
        <title>Evolutionary priming and transition to the ectomycorrhizal habit in an iconic lineage of mushroom-forming fungi: is preadaptation a requirement?</title>
        <authorList>
            <consortium name="DOE Joint Genome Institute"/>
            <person name="Looney B.P."/>
            <person name="Miyauchi S."/>
            <person name="Morin E."/>
            <person name="Drula E."/>
            <person name="Courty P.E."/>
            <person name="Chicoki N."/>
            <person name="Fauchery L."/>
            <person name="Kohler A."/>
            <person name="Kuo A."/>
            <person name="LaButti K."/>
            <person name="Pangilinan J."/>
            <person name="Lipzen A."/>
            <person name="Riley R."/>
            <person name="Andreopoulos W."/>
            <person name="He G."/>
            <person name="Johnson J."/>
            <person name="Barry K.W."/>
            <person name="Grigoriev I.V."/>
            <person name="Nagy L."/>
            <person name="Hibbett D."/>
            <person name="Henrissat B."/>
            <person name="Matheny P.B."/>
            <person name="Labbe J."/>
            <person name="Martin A.F."/>
        </authorList>
    </citation>
    <scope>NUCLEOTIDE SEQUENCE</scope>
    <source>
        <strain evidence="1">BPL698</strain>
    </source>
</reference>
<accession>A0ACC0TSU3</accession>
<sequence>SVCEGDSKVRLVLLIYICHQTRPYGRSSSNSYLHTRCSACGYSTTRTAPLPDRSRAIRQHAFTALPSRLRSQSTQKLLAQAGDNFFLAGEESMKMTHWMRTMHDGIFIGVGTAVNDNLQLNGARPVIVSTCITIHPINRSISAVRLLPFPAQNTHFQYYHHPRPIVLDASSAAFTTITNAAKGVGVSPWVISAPPPKIEGFFASEDDGEKLQRWEARRDVLQAAWCHRDPRRAETIHPDLPPATSSLPLRTVLRSLREKGICSVMVEGGDRLIQSFLSECLVDALIVTTSPVLVDRDGV</sequence>
<name>A0ACC0TSU3_9AGAM</name>
<comment type="caution">
    <text evidence="1">The sequence shown here is derived from an EMBL/GenBank/DDBJ whole genome shotgun (WGS) entry which is preliminary data.</text>
</comment>
<proteinExistence type="predicted"/>
<evidence type="ECO:0000313" key="2">
    <source>
        <dbReference type="Proteomes" id="UP001207468"/>
    </source>
</evidence>
<dbReference type="Proteomes" id="UP001207468">
    <property type="component" value="Unassembled WGS sequence"/>
</dbReference>
<dbReference type="EMBL" id="JAGFNK010000869">
    <property type="protein sequence ID" value="KAI9437935.1"/>
    <property type="molecule type" value="Genomic_DNA"/>
</dbReference>
<protein>
    <submittedName>
        <fullName evidence="1">Uncharacterized protein</fullName>
    </submittedName>
</protein>